<evidence type="ECO:0000256" key="5">
    <source>
        <dbReference type="ARBA" id="ARBA00022763"/>
    </source>
</evidence>
<evidence type="ECO:0000256" key="2">
    <source>
        <dbReference type="ARBA" id="ARBA00007025"/>
    </source>
</evidence>
<organism evidence="15 16">
    <name type="scientific">Apiotrichum porosum</name>
    <dbReference type="NCBI Taxonomy" id="105984"/>
    <lineage>
        <taxon>Eukaryota</taxon>
        <taxon>Fungi</taxon>
        <taxon>Dikarya</taxon>
        <taxon>Basidiomycota</taxon>
        <taxon>Agaricomycotina</taxon>
        <taxon>Tremellomycetes</taxon>
        <taxon>Trichosporonales</taxon>
        <taxon>Trichosporonaceae</taxon>
        <taxon>Apiotrichum</taxon>
    </lineage>
</organism>
<dbReference type="InterPro" id="IPR001650">
    <property type="entry name" value="Helicase_C-like"/>
</dbReference>
<name>A0A427Y1H2_9TREE</name>
<dbReference type="GO" id="GO:0016817">
    <property type="term" value="F:hydrolase activity, acting on acid anhydrides"/>
    <property type="evidence" value="ECO:0007669"/>
    <property type="project" value="InterPro"/>
</dbReference>
<dbReference type="Pfam" id="PF00176">
    <property type="entry name" value="SNF2-rel_dom"/>
    <property type="match status" value="2"/>
</dbReference>
<dbReference type="PROSITE" id="PS51192">
    <property type="entry name" value="HELICASE_ATP_BIND_1"/>
    <property type="match status" value="1"/>
</dbReference>
<evidence type="ECO:0000259" key="13">
    <source>
        <dbReference type="PROSITE" id="PS51192"/>
    </source>
</evidence>
<evidence type="ECO:0000256" key="12">
    <source>
        <dbReference type="SAM" id="MobiDB-lite"/>
    </source>
</evidence>
<dbReference type="InterPro" id="IPR049730">
    <property type="entry name" value="SNF2/RAD54-like_C"/>
</dbReference>
<dbReference type="Pfam" id="PF08658">
    <property type="entry name" value="Rad54_N"/>
    <property type="match status" value="1"/>
</dbReference>
<keyword evidence="10" id="KW-0234">DNA repair</keyword>
<evidence type="ECO:0000256" key="1">
    <source>
        <dbReference type="ARBA" id="ARBA00004123"/>
    </source>
</evidence>
<keyword evidence="4" id="KW-0547">Nucleotide-binding</keyword>
<dbReference type="EMBL" id="RSCE01000003">
    <property type="protein sequence ID" value="RSH84939.1"/>
    <property type="molecule type" value="Genomic_DNA"/>
</dbReference>
<evidence type="ECO:0000256" key="8">
    <source>
        <dbReference type="ARBA" id="ARBA00022840"/>
    </source>
</evidence>
<evidence type="ECO:0000259" key="14">
    <source>
        <dbReference type="PROSITE" id="PS51194"/>
    </source>
</evidence>
<keyword evidence="7" id="KW-0347">Helicase</keyword>
<reference evidence="15 16" key="1">
    <citation type="submission" date="2018-11" db="EMBL/GenBank/DDBJ databases">
        <title>Genome sequence of Apiotrichum porosum DSM 27194.</title>
        <authorList>
            <person name="Aliyu H."/>
            <person name="Gorte O."/>
            <person name="Ochsenreither K."/>
        </authorList>
    </citation>
    <scope>NUCLEOTIDE SEQUENCE [LARGE SCALE GENOMIC DNA]</scope>
    <source>
        <strain evidence="15 16">DSM 27194</strain>
    </source>
</reference>
<keyword evidence="11" id="KW-0539">Nucleus</keyword>
<evidence type="ECO:0000256" key="4">
    <source>
        <dbReference type="ARBA" id="ARBA00022741"/>
    </source>
</evidence>
<gene>
    <name evidence="15" type="primary">RAD54</name>
    <name evidence="15" type="ORF">EHS24_006487</name>
</gene>
<dbReference type="RefSeq" id="XP_028478387.1">
    <property type="nucleotide sequence ID" value="XM_028621935.1"/>
</dbReference>
<evidence type="ECO:0000256" key="7">
    <source>
        <dbReference type="ARBA" id="ARBA00022806"/>
    </source>
</evidence>
<dbReference type="FunFam" id="3.40.50.300:FF:000332">
    <property type="entry name" value="DNA repair and recombination protein RAD54-like"/>
    <property type="match status" value="1"/>
</dbReference>
<comment type="caution">
    <text evidence="15">The sequence shown here is derived from an EMBL/GenBank/DDBJ whole genome shotgun (WGS) entry which is preliminary data.</text>
</comment>
<keyword evidence="9" id="KW-0238">DNA-binding</keyword>
<keyword evidence="5" id="KW-0227">DNA damage</keyword>
<comment type="similarity">
    <text evidence="2">Belongs to the SNF2/RAD54 helicase family.</text>
</comment>
<keyword evidence="8" id="KW-0067">ATP-binding</keyword>
<keyword evidence="3" id="KW-0597">Phosphoprotein</keyword>
<dbReference type="Pfam" id="PF00271">
    <property type="entry name" value="Helicase_C"/>
    <property type="match status" value="1"/>
</dbReference>
<dbReference type="GO" id="GO:0005524">
    <property type="term" value="F:ATP binding"/>
    <property type="evidence" value="ECO:0007669"/>
    <property type="project" value="UniProtKB-KW"/>
</dbReference>
<dbReference type="InterPro" id="IPR050496">
    <property type="entry name" value="SNF2_RAD54_helicase_repair"/>
</dbReference>
<dbReference type="GO" id="GO:0045003">
    <property type="term" value="P:double-strand break repair via synthesis-dependent strand annealing"/>
    <property type="evidence" value="ECO:0007669"/>
    <property type="project" value="TreeGrafter"/>
</dbReference>
<dbReference type="GO" id="GO:0007131">
    <property type="term" value="P:reciprocal meiotic recombination"/>
    <property type="evidence" value="ECO:0007669"/>
    <property type="project" value="TreeGrafter"/>
</dbReference>
<dbReference type="SMART" id="SM00487">
    <property type="entry name" value="DEXDc"/>
    <property type="match status" value="1"/>
</dbReference>
<keyword evidence="6" id="KW-0378">Hydrolase</keyword>
<dbReference type="AlphaFoldDB" id="A0A427Y1H2"/>
<dbReference type="CDD" id="cd18793">
    <property type="entry name" value="SF2_C_SNF"/>
    <property type="match status" value="1"/>
</dbReference>
<dbReference type="GeneID" id="39591030"/>
<evidence type="ECO:0000256" key="10">
    <source>
        <dbReference type="ARBA" id="ARBA00023204"/>
    </source>
</evidence>
<proteinExistence type="inferred from homology"/>
<dbReference type="Gene3D" id="1.20.120.850">
    <property type="entry name" value="SWI2/SNF2 ATPases, N-terminal domain"/>
    <property type="match status" value="1"/>
</dbReference>
<dbReference type="GO" id="GO:0004386">
    <property type="term" value="F:helicase activity"/>
    <property type="evidence" value="ECO:0007669"/>
    <property type="project" value="UniProtKB-KW"/>
</dbReference>
<dbReference type="GO" id="GO:0003677">
    <property type="term" value="F:DNA binding"/>
    <property type="evidence" value="ECO:0007669"/>
    <property type="project" value="UniProtKB-KW"/>
</dbReference>
<dbReference type="InterPro" id="IPR038718">
    <property type="entry name" value="SNF2-like_sf"/>
</dbReference>
<dbReference type="PANTHER" id="PTHR45629:SF7">
    <property type="entry name" value="DNA EXCISION REPAIR PROTEIN ERCC-6-RELATED"/>
    <property type="match status" value="1"/>
</dbReference>
<evidence type="ECO:0000256" key="6">
    <source>
        <dbReference type="ARBA" id="ARBA00022801"/>
    </source>
</evidence>
<evidence type="ECO:0000256" key="3">
    <source>
        <dbReference type="ARBA" id="ARBA00022553"/>
    </source>
</evidence>
<evidence type="ECO:0000313" key="16">
    <source>
        <dbReference type="Proteomes" id="UP000279236"/>
    </source>
</evidence>
<comment type="subcellular location">
    <subcellularLocation>
        <location evidence="1">Nucleus</location>
    </subcellularLocation>
</comment>
<feature type="domain" description="Helicase C-terminal" evidence="14">
    <location>
        <begin position="562"/>
        <end position="719"/>
    </location>
</feature>
<dbReference type="SMART" id="SM00490">
    <property type="entry name" value="HELICc"/>
    <property type="match status" value="1"/>
</dbReference>
<dbReference type="OrthoDB" id="413460at2759"/>
<feature type="domain" description="Helicase ATP-binding" evidence="13">
    <location>
        <begin position="250"/>
        <end position="397"/>
    </location>
</feature>
<dbReference type="SUPFAM" id="SSF52540">
    <property type="entry name" value="P-loop containing nucleoside triphosphate hydrolases"/>
    <property type="match status" value="2"/>
</dbReference>
<evidence type="ECO:0000256" key="11">
    <source>
        <dbReference type="ARBA" id="ARBA00023242"/>
    </source>
</evidence>
<feature type="region of interest" description="Disordered" evidence="12">
    <location>
        <begin position="56"/>
        <end position="77"/>
    </location>
</feature>
<sequence>MLRRLPTTKGGDPPITSATSGGFGIVSKPFKSPGAALANKRTTVLPARKRKQVNYKEMGDGGADDGEAAINDDGSPKKKMRFEMGNKVYEDGVLGGMAKWCTRKFPVYSPKDKGTVFAKTFAIPVITNAKTSEKVVHTLSYASLGARPHPTLAPRPLHDPMADHAIVLYDPTIDDKPEPLTEEELNAEEERKREEEARGPHKSLKAILGIQDKKKKVDVKVPVVIDPKLSKVLRPHQIEGVKFLYRSTTGLLDPKAWGCIMADEMGLGKTLQCIALLYTLLKQSPVAGKATCEKVVIACPTSLVGNWANELVKWLGTGAINPLVVDGKGGKAELIPAVRRWVTAHGRGITLPVMIVSYETLRTLQEELVNCPIGLLLADEGHRLKNADTLTFQSLTALNVQRRLCQPEYLGSKADFKKNFENKILRGRDADASDKEKQESEAKLKELSGLVSKFIIRRTNDLLSKYLPVKYEHVVFCRPSPLQSALYNHFVNSKDVQRLLRGKDSQPLKAIGLLRKLCNHPELLNLPEDLAGSENLLPDDYAVGKSGRDRSFNCQYSGKFVVLERMLDHIRNHTNDKIVLISNATQTLDLMERLCRVKKYGCVRLDGSMNVNKRSKIVDRFNDPEGKEFVFLLSSKAGGCGINLIGANRLILFDPDWNPASDQQALARVWRDGQKKECFVYRFQTTGTIEEKIFQRQCQKQNLSACVVDEAEDTARHFTQDDLRQLFKYNKETQCDTHDTYKCKRCRDGKQFVKSPALLYGDASTWNHYPNSQLGQMHDDLLRAELGLPEVSYVFQYISH</sequence>
<dbReference type="PANTHER" id="PTHR45629">
    <property type="entry name" value="SNF2/RAD54 FAMILY MEMBER"/>
    <property type="match status" value="1"/>
</dbReference>
<dbReference type="Proteomes" id="UP000279236">
    <property type="component" value="Unassembled WGS sequence"/>
</dbReference>
<dbReference type="InterPro" id="IPR014001">
    <property type="entry name" value="Helicase_ATP-bd"/>
</dbReference>
<dbReference type="Gene3D" id="3.40.50.10810">
    <property type="entry name" value="Tandem AAA-ATPase domain"/>
    <property type="match status" value="1"/>
</dbReference>
<dbReference type="InterPro" id="IPR000330">
    <property type="entry name" value="SNF2_N"/>
</dbReference>
<dbReference type="Gene3D" id="3.40.50.300">
    <property type="entry name" value="P-loop containing nucleotide triphosphate hydrolases"/>
    <property type="match status" value="1"/>
</dbReference>
<dbReference type="InterPro" id="IPR027417">
    <property type="entry name" value="P-loop_NTPase"/>
</dbReference>
<dbReference type="InterPro" id="IPR013967">
    <property type="entry name" value="Rad54_N"/>
</dbReference>
<protein>
    <submittedName>
        <fullName evidence="15">DNA-dependent ATPase protein rad54</fullName>
    </submittedName>
</protein>
<evidence type="ECO:0000256" key="9">
    <source>
        <dbReference type="ARBA" id="ARBA00023125"/>
    </source>
</evidence>
<dbReference type="GO" id="GO:0015616">
    <property type="term" value="F:DNA translocase activity"/>
    <property type="evidence" value="ECO:0007669"/>
    <property type="project" value="TreeGrafter"/>
</dbReference>
<accession>A0A427Y1H2</accession>
<evidence type="ECO:0000313" key="15">
    <source>
        <dbReference type="EMBL" id="RSH84939.1"/>
    </source>
</evidence>
<dbReference type="STRING" id="105984.A0A427Y1H2"/>
<feature type="region of interest" description="Disordered" evidence="12">
    <location>
        <begin position="1"/>
        <end position="23"/>
    </location>
</feature>
<dbReference type="GO" id="GO:0005634">
    <property type="term" value="C:nucleus"/>
    <property type="evidence" value="ECO:0007669"/>
    <property type="project" value="UniProtKB-SubCell"/>
</dbReference>
<keyword evidence="16" id="KW-1185">Reference proteome</keyword>
<dbReference type="PROSITE" id="PS51194">
    <property type="entry name" value="HELICASE_CTER"/>
    <property type="match status" value="1"/>
</dbReference>